<feature type="region of interest" description="Disordered" evidence="1">
    <location>
        <begin position="31"/>
        <end position="50"/>
    </location>
</feature>
<evidence type="ECO:0000313" key="2">
    <source>
        <dbReference type="EMBL" id="KAJ7748508.1"/>
    </source>
</evidence>
<evidence type="ECO:0000313" key="3">
    <source>
        <dbReference type="Proteomes" id="UP001215280"/>
    </source>
</evidence>
<gene>
    <name evidence="2" type="ORF">DFH07DRAFT_962094</name>
</gene>
<proteinExistence type="predicted"/>
<evidence type="ECO:0000256" key="1">
    <source>
        <dbReference type="SAM" id="MobiDB-lite"/>
    </source>
</evidence>
<comment type="caution">
    <text evidence="2">The sequence shown here is derived from an EMBL/GenBank/DDBJ whole genome shotgun (WGS) entry which is preliminary data.</text>
</comment>
<name>A0AAD7ITS3_9AGAR</name>
<organism evidence="2 3">
    <name type="scientific">Mycena maculata</name>
    <dbReference type="NCBI Taxonomy" id="230809"/>
    <lineage>
        <taxon>Eukaryota</taxon>
        <taxon>Fungi</taxon>
        <taxon>Dikarya</taxon>
        <taxon>Basidiomycota</taxon>
        <taxon>Agaricomycotina</taxon>
        <taxon>Agaricomycetes</taxon>
        <taxon>Agaricomycetidae</taxon>
        <taxon>Agaricales</taxon>
        <taxon>Marasmiineae</taxon>
        <taxon>Mycenaceae</taxon>
        <taxon>Mycena</taxon>
    </lineage>
</organism>
<keyword evidence="3" id="KW-1185">Reference proteome</keyword>
<sequence length="104" mass="10531">MASPLSSFTFVIVQAHNSSAFTTFNMPVPTTSAAPNAPGPLNMPAPPAAASAPVATSTTAASGPAVAVPTAVVAPSVPNTRRRRVVAALRNAATAFCDRIRRAF</sequence>
<accession>A0AAD7ITS3</accession>
<dbReference type="AlphaFoldDB" id="A0AAD7ITS3"/>
<reference evidence="2" key="1">
    <citation type="submission" date="2023-03" db="EMBL/GenBank/DDBJ databases">
        <title>Massive genome expansion in bonnet fungi (Mycena s.s.) driven by repeated elements and novel gene families across ecological guilds.</title>
        <authorList>
            <consortium name="Lawrence Berkeley National Laboratory"/>
            <person name="Harder C.B."/>
            <person name="Miyauchi S."/>
            <person name="Viragh M."/>
            <person name="Kuo A."/>
            <person name="Thoen E."/>
            <person name="Andreopoulos B."/>
            <person name="Lu D."/>
            <person name="Skrede I."/>
            <person name="Drula E."/>
            <person name="Henrissat B."/>
            <person name="Morin E."/>
            <person name="Kohler A."/>
            <person name="Barry K."/>
            <person name="LaButti K."/>
            <person name="Morin E."/>
            <person name="Salamov A."/>
            <person name="Lipzen A."/>
            <person name="Mereny Z."/>
            <person name="Hegedus B."/>
            <person name="Baldrian P."/>
            <person name="Stursova M."/>
            <person name="Weitz H."/>
            <person name="Taylor A."/>
            <person name="Grigoriev I.V."/>
            <person name="Nagy L.G."/>
            <person name="Martin F."/>
            <person name="Kauserud H."/>
        </authorList>
    </citation>
    <scope>NUCLEOTIDE SEQUENCE</scope>
    <source>
        <strain evidence="2">CBHHK188m</strain>
    </source>
</reference>
<dbReference type="Proteomes" id="UP001215280">
    <property type="component" value="Unassembled WGS sequence"/>
</dbReference>
<feature type="compositionally biased region" description="Pro residues" evidence="1">
    <location>
        <begin position="37"/>
        <end position="47"/>
    </location>
</feature>
<dbReference type="EMBL" id="JARJLG010000089">
    <property type="protein sequence ID" value="KAJ7748508.1"/>
    <property type="molecule type" value="Genomic_DNA"/>
</dbReference>
<protein>
    <submittedName>
        <fullName evidence="2">Uncharacterized protein</fullName>
    </submittedName>
</protein>